<dbReference type="EMBL" id="JBHTHX010003240">
    <property type="protein sequence ID" value="MFD0891505.1"/>
    <property type="molecule type" value="Genomic_DNA"/>
</dbReference>
<evidence type="ECO:0000256" key="3">
    <source>
        <dbReference type="ARBA" id="ARBA00022553"/>
    </source>
</evidence>
<dbReference type="SMART" id="SM00387">
    <property type="entry name" value="HATPase_c"/>
    <property type="match status" value="1"/>
</dbReference>
<evidence type="ECO:0000256" key="2">
    <source>
        <dbReference type="ARBA" id="ARBA00012438"/>
    </source>
</evidence>
<sequence>ALAEIEDYTRVSVAPMPAAALDGAAVADITHLIAELIENATIYSPEQTTVVVRGDMVANGFVIEVEDRGLGLSAEEYAVLNERLASPPEFDLADSERLGLFVVGRLAARHDIRVILRGSPFGGTTAIVLIPRAILAELPAQLTLTAERMDERPVEPPERPSGGLFESSIPGALPRRTRTTSAPPVPERSLSVVADPVASNPSGAG</sequence>
<dbReference type="Pfam" id="PF02518">
    <property type="entry name" value="HATPase_c"/>
    <property type="match status" value="1"/>
</dbReference>
<keyword evidence="9" id="KW-1185">Reference proteome</keyword>
<comment type="catalytic activity">
    <reaction evidence="1">
        <text>ATP + protein L-histidine = ADP + protein N-phospho-L-histidine.</text>
        <dbReference type="EC" id="2.7.13.3"/>
    </reaction>
</comment>
<protein>
    <recommendedName>
        <fullName evidence="2">histidine kinase</fullName>
        <ecNumber evidence="2">2.7.13.3</ecNumber>
    </recommendedName>
</protein>
<dbReference type="Gene3D" id="3.30.565.10">
    <property type="entry name" value="Histidine kinase-like ATPase, C-terminal domain"/>
    <property type="match status" value="1"/>
</dbReference>
<evidence type="ECO:0000256" key="5">
    <source>
        <dbReference type="ARBA" id="ARBA00022777"/>
    </source>
</evidence>
<comment type="caution">
    <text evidence="8">The sequence shown here is derived from an EMBL/GenBank/DDBJ whole genome shotgun (WGS) entry which is preliminary data.</text>
</comment>
<dbReference type="InterPro" id="IPR003594">
    <property type="entry name" value="HATPase_dom"/>
</dbReference>
<feature type="non-terminal residue" evidence="8">
    <location>
        <position position="1"/>
    </location>
</feature>
<dbReference type="GO" id="GO:0016301">
    <property type="term" value="F:kinase activity"/>
    <property type="evidence" value="ECO:0007669"/>
    <property type="project" value="UniProtKB-KW"/>
</dbReference>
<dbReference type="SUPFAM" id="SSF55874">
    <property type="entry name" value="ATPase domain of HSP90 chaperone/DNA topoisomerase II/histidine kinase"/>
    <property type="match status" value="1"/>
</dbReference>
<feature type="non-terminal residue" evidence="8">
    <location>
        <position position="205"/>
    </location>
</feature>
<keyword evidence="4" id="KW-0808">Transferase</keyword>
<accession>A0ABW3E5R0</accession>
<evidence type="ECO:0000259" key="7">
    <source>
        <dbReference type="SMART" id="SM00387"/>
    </source>
</evidence>
<dbReference type="Proteomes" id="UP001597024">
    <property type="component" value="Unassembled WGS sequence"/>
</dbReference>
<dbReference type="PANTHER" id="PTHR45436">
    <property type="entry name" value="SENSOR HISTIDINE KINASE YKOH"/>
    <property type="match status" value="1"/>
</dbReference>
<evidence type="ECO:0000313" key="9">
    <source>
        <dbReference type="Proteomes" id="UP001597024"/>
    </source>
</evidence>
<reference evidence="9" key="1">
    <citation type="journal article" date="2019" name="Int. J. Syst. Evol. Microbiol.">
        <title>The Global Catalogue of Microorganisms (GCM) 10K type strain sequencing project: providing services to taxonomists for standard genome sequencing and annotation.</title>
        <authorList>
            <consortium name="The Broad Institute Genomics Platform"/>
            <consortium name="The Broad Institute Genome Sequencing Center for Infectious Disease"/>
            <person name="Wu L."/>
            <person name="Ma J."/>
        </authorList>
    </citation>
    <scope>NUCLEOTIDE SEQUENCE [LARGE SCALE GENOMIC DNA]</scope>
    <source>
        <strain evidence="9">CCUG 62974</strain>
    </source>
</reference>
<evidence type="ECO:0000256" key="6">
    <source>
        <dbReference type="SAM" id="MobiDB-lite"/>
    </source>
</evidence>
<keyword evidence="5 8" id="KW-0418">Kinase</keyword>
<dbReference type="EC" id="2.7.13.3" evidence="2"/>
<gene>
    <name evidence="8" type="ORF">ACFQ08_43735</name>
</gene>
<evidence type="ECO:0000313" key="8">
    <source>
        <dbReference type="EMBL" id="MFD0891505.1"/>
    </source>
</evidence>
<feature type="region of interest" description="Disordered" evidence="6">
    <location>
        <begin position="147"/>
        <end position="205"/>
    </location>
</feature>
<dbReference type="InterPro" id="IPR050428">
    <property type="entry name" value="TCS_sensor_his_kinase"/>
</dbReference>
<name>A0ABW3E5R0_9ACTN</name>
<feature type="compositionally biased region" description="Basic and acidic residues" evidence="6">
    <location>
        <begin position="147"/>
        <end position="158"/>
    </location>
</feature>
<keyword evidence="3" id="KW-0597">Phosphoprotein</keyword>
<evidence type="ECO:0000256" key="1">
    <source>
        <dbReference type="ARBA" id="ARBA00000085"/>
    </source>
</evidence>
<feature type="domain" description="Histidine kinase/HSP90-like ATPase" evidence="7">
    <location>
        <begin position="24"/>
        <end position="134"/>
    </location>
</feature>
<dbReference type="InterPro" id="IPR036890">
    <property type="entry name" value="HATPase_C_sf"/>
</dbReference>
<proteinExistence type="predicted"/>
<organism evidence="8 9">
    <name type="scientific">Streptosporangium algeriense</name>
    <dbReference type="NCBI Taxonomy" id="1682748"/>
    <lineage>
        <taxon>Bacteria</taxon>
        <taxon>Bacillati</taxon>
        <taxon>Actinomycetota</taxon>
        <taxon>Actinomycetes</taxon>
        <taxon>Streptosporangiales</taxon>
        <taxon>Streptosporangiaceae</taxon>
        <taxon>Streptosporangium</taxon>
    </lineage>
</organism>
<evidence type="ECO:0000256" key="4">
    <source>
        <dbReference type="ARBA" id="ARBA00022679"/>
    </source>
</evidence>
<dbReference type="PANTHER" id="PTHR45436:SF5">
    <property type="entry name" value="SENSOR HISTIDINE KINASE TRCS"/>
    <property type="match status" value="1"/>
</dbReference>